<dbReference type="InterPro" id="IPR012438">
    <property type="entry name" value="DUF1639"/>
</dbReference>
<dbReference type="FunCoup" id="A0A1U8AC88">
    <property type="interactions" value="230"/>
</dbReference>
<sequence>MVIPRVAEGQMRQEFMARESSRPLHNFLLPCLKWGRQRRLRCIKVRSNAEIPSLERGSPAPEAEEEDFIGGKKEYQSLKRRYSNGSESCMKWQLPPFGVSERISKIEKDGEDRIEAIRLKLEFHLREAADKMNLAIKQDGEEDEPSSAAAAAARPWNLRTRRASCKAPNEAGGDLKNEEKQQNSSPMRAENSTMKSLRSRGLVSPQCVEKKGRAKFSISLSREEIEEDFVGVTGTRPPRRPKKRPRIVQKQLDIMFPGLWLTEITPDTYKVHDFPETRKR</sequence>
<dbReference type="PANTHER" id="PTHR33130">
    <property type="entry name" value="PUTATIVE (DUF1639)-RELATED"/>
    <property type="match status" value="1"/>
</dbReference>
<name>A0A1U8AC88_NELNU</name>
<evidence type="ECO:0000313" key="3">
    <source>
        <dbReference type="RefSeq" id="XP_010265083.1"/>
    </source>
</evidence>
<proteinExistence type="predicted"/>
<gene>
    <name evidence="3" type="primary">LOC104602914</name>
</gene>
<dbReference type="PANTHER" id="PTHR33130:SF90">
    <property type="entry name" value="DUF1639 DOMAIN-CONTAINING PROTEIN"/>
    <property type="match status" value="1"/>
</dbReference>
<dbReference type="OrthoDB" id="769821at2759"/>
<dbReference type="GeneID" id="104602914"/>
<dbReference type="OMA" id="NFPMPCL"/>
<reference evidence="3" key="1">
    <citation type="submission" date="2025-08" db="UniProtKB">
        <authorList>
            <consortium name="RefSeq"/>
        </authorList>
    </citation>
    <scope>IDENTIFICATION</scope>
</reference>
<keyword evidence="2" id="KW-1185">Reference proteome</keyword>
<organism evidence="2 3">
    <name type="scientific">Nelumbo nucifera</name>
    <name type="common">Sacred lotus</name>
    <dbReference type="NCBI Taxonomy" id="4432"/>
    <lineage>
        <taxon>Eukaryota</taxon>
        <taxon>Viridiplantae</taxon>
        <taxon>Streptophyta</taxon>
        <taxon>Embryophyta</taxon>
        <taxon>Tracheophyta</taxon>
        <taxon>Spermatophyta</taxon>
        <taxon>Magnoliopsida</taxon>
        <taxon>Proteales</taxon>
        <taxon>Nelumbonaceae</taxon>
        <taxon>Nelumbo</taxon>
    </lineage>
</organism>
<evidence type="ECO:0000256" key="1">
    <source>
        <dbReference type="SAM" id="MobiDB-lite"/>
    </source>
</evidence>
<dbReference type="Pfam" id="PF07797">
    <property type="entry name" value="DUF1639"/>
    <property type="match status" value="1"/>
</dbReference>
<dbReference type="AlphaFoldDB" id="A0A1U8AC88"/>
<accession>A0A1U8AC88</accession>
<dbReference type="RefSeq" id="XP_010265083.1">
    <property type="nucleotide sequence ID" value="XM_010266781.2"/>
</dbReference>
<evidence type="ECO:0000313" key="2">
    <source>
        <dbReference type="Proteomes" id="UP000189703"/>
    </source>
</evidence>
<feature type="compositionally biased region" description="Polar residues" evidence="1">
    <location>
        <begin position="182"/>
        <end position="196"/>
    </location>
</feature>
<protein>
    <submittedName>
        <fullName evidence="3">Uncharacterized protein LOC104602914</fullName>
    </submittedName>
</protein>
<dbReference type="Proteomes" id="UP000189703">
    <property type="component" value="Unplaced"/>
</dbReference>
<dbReference type="eggNOG" id="ENOG502RZ6T">
    <property type="taxonomic scope" value="Eukaryota"/>
</dbReference>
<dbReference type="KEGG" id="nnu:104602914"/>
<feature type="region of interest" description="Disordered" evidence="1">
    <location>
        <begin position="163"/>
        <end position="204"/>
    </location>
</feature>